<dbReference type="PANTHER" id="PTHR43279:SF1">
    <property type="entry name" value="CATECHOL-2,3-DIOXYGENASE"/>
    <property type="match status" value="1"/>
</dbReference>
<keyword evidence="1" id="KW-0479">Metal-binding</keyword>
<dbReference type="AlphaFoldDB" id="A0A8J7UIU6"/>
<evidence type="ECO:0000313" key="4">
    <source>
        <dbReference type="Proteomes" id="UP000666240"/>
    </source>
</evidence>
<dbReference type="CDD" id="cd07255">
    <property type="entry name" value="VOC_BsCatE_like_N"/>
    <property type="match status" value="1"/>
</dbReference>
<accession>A0A8J7UIU6</accession>
<dbReference type="SUPFAM" id="SSF54593">
    <property type="entry name" value="Glyoxalase/Bleomycin resistance protein/Dihydroxybiphenyl dioxygenase"/>
    <property type="match status" value="2"/>
</dbReference>
<dbReference type="PROSITE" id="PS00934">
    <property type="entry name" value="GLYOXALASE_I_1"/>
    <property type="match status" value="1"/>
</dbReference>
<comment type="caution">
    <text evidence="3">The sequence shown here is derived from an EMBL/GenBank/DDBJ whole genome shotgun (WGS) entry which is preliminary data.</text>
</comment>
<dbReference type="GO" id="GO:0046872">
    <property type="term" value="F:metal ion binding"/>
    <property type="evidence" value="ECO:0007669"/>
    <property type="project" value="UniProtKB-KW"/>
</dbReference>
<proteinExistence type="predicted"/>
<dbReference type="Gene3D" id="3.10.180.10">
    <property type="entry name" value="2,3-Dihydroxybiphenyl 1,2-Dioxygenase, domain 1"/>
    <property type="match status" value="2"/>
</dbReference>
<feature type="domain" description="VOC" evidence="2">
    <location>
        <begin position="25"/>
        <end position="141"/>
    </location>
</feature>
<protein>
    <submittedName>
        <fullName evidence="3">VOC family protein</fullName>
    </submittedName>
</protein>
<dbReference type="Proteomes" id="UP000666240">
    <property type="component" value="Unassembled WGS sequence"/>
</dbReference>
<keyword evidence="4" id="KW-1185">Reference proteome</keyword>
<dbReference type="GO" id="GO:0004462">
    <property type="term" value="F:lactoylglutathione lyase activity"/>
    <property type="evidence" value="ECO:0007669"/>
    <property type="project" value="InterPro"/>
</dbReference>
<evidence type="ECO:0000313" key="3">
    <source>
        <dbReference type="EMBL" id="MBP0440614.1"/>
    </source>
</evidence>
<dbReference type="InterPro" id="IPR004360">
    <property type="entry name" value="Glyas_Fos-R_dOase_dom"/>
</dbReference>
<dbReference type="PROSITE" id="PS51819">
    <property type="entry name" value="VOC"/>
    <property type="match status" value="1"/>
</dbReference>
<dbReference type="Pfam" id="PF00903">
    <property type="entry name" value="Glyoxalase"/>
    <property type="match status" value="2"/>
</dbReference>
<dbReference type="InterPro" id="IPR037523">
    <property type="entry name" value="VOC_core"/>
</dbReference>
<evidence type="ECO:0000256" key="1">
    <source>
        <dbReference type="ARBA" id="ARBA00022723"/>
    </source>
</evidence>
<dbReference type="CDD" id="cd16359">
    <property type="entry name" value="VOC_BsCatE_like_C"/>
    <property type="match status" value="1"/>
</dbReference>
<evidence type="ECO:0000259" key="2">
    <source>
        <dbReference type="PROSITE" id="PS51819"/>
    </source>
</evidence>
<dbReference type="InterPro" id="IPR018146">
    <property type="entry name" value="Glyoxalase_1_CS"/>
</dbReference>
<name>A0A8J7UIU6_9HYPH</name>
<dbReference type="InterPro" id="IPR029068">
    <property type="entry name" value="Glyas_Bleomycin-R_OHBP_Dase"/>
</dbReference>
<reference evidence="3" key="1">
    <citation type="submission" date="2021-03" db="EMBL/GenBank/DDBJ databases">
        <title>Genome sequencing and assembly of Tianweitania sediminis.</title>
        <authorList>
            <person name="Chhetri G."/>
        </authorList>
    </citation>
    <scope>NUCLEOTIDE SEQUENCE</scope>
    <source>
        <strain evidence="3">Z8</strain>
    </source>
</reference>
<dbReference type="EMBL" id="JAGIYY010000008">
    <property type="protein sequence ID" value="MBP0440614.1"/>
    <property type="molecule type" value="Genomic_DNA"/>
</dbReference>
<sequence length="296" mass="31931">MIVERDQPTGWIAVRELTSSSTPMRIGKVSLTVRDLPLVSGFYQRVLGMKVVQTNGSTVALGAGNHALLELVSEPDADLSSRNDAGLFHTAFLLPVRADLGRWINFAAENRVAIGGASDHAVSEALYLNDPEGNGIEIYVDRPASDWPYVDGSLQMVTEALDIGSLRAAAGSKPWDGLPVGSVIGHVHLRVGDIPTAEVFYSDTLGFDITARYPGASFYGSGGYHHHLAGNIWNSRGAQPRETNATGLRDVEILVRDDALLDATRSRLGHANAVTHADSSFTVRDRWNAALTFRRG</sequence>
<organism evidence="3 4">
    <name type="scientific">Tianweitania sediminis</name>
    <dbReference type="NCBI Taxonomy" id="1502156"/>
    <lineage>
        <taxon>Bacteria</taxon>
        <taxon>Pseudomonadati</taxon>
        <taxon>Pseudomonadota</taxon>
        <taxon>Alphaproteobacteria</taxon>
        <taxon>Hyphomicrobiales</taxon>
        <taxon>Phyllobacteriaceae</taxon>
        <taxon>Tianweitania</taxon>
    </lineage>
</organism>
<gene>
    <name evidence="3" type="ORF">J5Y06_18345</name>
</gene>
<dbReference type="PANTHER" id="PTHR43279">
    <property type="entry name" value="CATECHOL-2,3-DIOXYGENASE"/>
    <property type="match status" value="1"/>
</dbReference>